<evidence type="ECO:0000256" key="1">
    <source>
        <dbReference type="SAM" id="SignalP"/>
    </source>
</evidence>
<name>A0A2A3YK95_9MICO</name>
<reference evidence="2 3" key="1">
    <citation type="journal article" date="2017" name="Elife">
        <title>Extensive horizontal gene transfer in cheese-associated bacteria.</title>
        <authorList>
            <person name="Bonham K.S."/>
            <person name="Wolfe B.E."/>
            <person name="Dutton R.J."/>
        </authorList>
    </citation>
    <scope>NUCLEOTIDE SEQUENCE [LARGE SCALE GENOMIC DNA]</scope>
    <source>
        <strain evidence="2 3">341_9</strain>
    </source>
</reference>
<keyword evidence="1" id="KW-0732">Signal</keyword>
<dbReference type="NCBIfam" id="NF033766">
    <property type="entry name" value="choice_anch_G"/>
    <property type="match status" value="1"/>
</dbReference>
<organism evidence="2 3">
    <name type="scientific">Brachybacterium alimentarium</name>
    <dbReference type="NCBI Taxonomy" id="47845"/>
    <lineage>
        <taxon>Bacteria</taxon>
        <taxon>Bacillati</taxon>
        <taxon>Actinomycetota</taxon>
        <taxon>Actinomycetes</taxon>
        <taxon>Micrococcales</taxon>
        <taxon>Dermabacteraceae</taxon>
        <taxon>Brachybacterium</taxon>
    </lineage>
</organism>
<evidence type="ECO:0008006" key="4">
    <source>
        <dbReference type="Google" id="ProtNLM"/>
    </source>
</evidence>
<sequence length="523" mass="53389">MKGAAWAAPVAAFSVGAPALAFSPSCTDDALLDSQARARMLSGQIGGADLDVIAEVNGVHAQAFDPIADGADSISQDLKTNPLTVEALSAINLNLGGLSGALTTILDFATAQDAGVLNEYAYANENAQSANNPDAPEVGGAGAVGNDGTIALSVDDPNPPALGTINLYSILEQATGPGVAELVDLIAGLDLDIGAVAGRAHLDYVCDTSRGVTEETVDRDYLLAYLNLIIESNLVGDLVSTLNEVLPSLTISTDAVWDLLNGVPLLGPLLSALGKGALEVTATVDVSQLTALPIPNAENAALQADLAAGTITIDVASLLGGAYTGAISPFLNELAPNTRLFIDAPLPTNAAASLVDTLVDDLLERLKDLVSVTVRAGGVGIGGTGLLIEGSLRDFLEGDATAVFRLLGIPVNLGALLNPLLGGIGDLVETTLDTLLNDSGVLQTALTGINGLLSVLFDVLSGVLALTVNAQNNASGSMPDYYEAITPERRYDVSALHLEVLGMLDLLNLAVARGSVGQNDFRA</sequence>
<dbReference type="Proteomes" id="UP000218598">
    <property type="component" value="Unassembled WGS sequence"/>
</dbReference>
<accession>A0A2A3YK95</accession>
<evidence type="ECO:0000313" key="2">
    <source>
        <dbReference type="EMBL" id="PCC39727.1"/>
    </source>
</evidence>
<keyword evidence="3" id="KW-1185">Reference proteome</keyword>
<comment type="caution">
    <text evidence="2">The sequence shown here is derived from an EMBL/GenBank/DDBJ whole genome shotgun (WGS) entry which is preliminary data.</text>
</comment>
<proteinExistence type="predicted"/>
<feature type="chain" id="PRO_5012630210" description="Choice-of-anchor G family protein" evidence="1">
    <location>
        <begin position="22"/>
        <end position="523"/>
    </location>
</feature>
<gene>
    <name evidence="2" type="ORF">CIK66_07030</name>
</gene>
<protein>
    <recommendedName>
        <fullName evidence="4">Choice-of-anchor G family protein</fullName>
    </recommendedName>
</protein>
<evidence type="ECO:0000313" key="3">
    <source>
        <dbReference type="Proteomes" id="UP000218598"/>
    </source>
</evidence>
<dbReference type="InterPro" id="IPR047900">
    <property type="entry name" value="Choice_anch_G"/>
</dbReference>
<feature type="signal peptide" evidence="1">
    <location>
        <begin position="1"/>
        <end position="21"/>
    </location>
</feature>
<dbReference type="EMBL" id="NRGR01000012">
    <property type="protein sequence ID" value="PCC39727.1"/>
    <property type="molecule type" value="Genomic_DNA"/>
</dbReference>
<dbReference type="AlphaFoldDB" id="A0A2A3YK95"/>